<evidence type="ECO:0000256" key="2">
    <source>
        <dbReference type="SAM" id="SignalP"/>
    </source>
</evidence>
<dbReference type="AlphaFoldDB" id="A0A6I8WBR3"/>
<dbReference type="InParanoid" id="A0A6I8WBR3"/>
<dbReference type="FunCoup" id="A0A6I8WBR3">
    <property type="interactions" value="7"/>
</dbReference>
<feature type="compositionally biased region" description="Low complexity" evidence="1">
    <location>
        <begin position="128"/>
        <end position="140"/>
    </location>
</feature>
<sequence length="140" mass="15965">MWKIALLLVLAIGCIYVASQETTISPRGREICQRENAKCLRNENRLGSTNDVTAAFNNQCRRTNRRWRNITRCQLANATCQLTLVRCQTLSCDNVLRALQSGPTTRPPRTRPTPRTRRTTRRTRPTRPTRGPVTPTESTD</sequence>
<reference evidence="4" key="1">
    <citation type="submission" date="2025-08" db="UniProtKB">
        <authorList>
            <consortium name="RefSeq"/>
        </authorList>
    </citation>
    <scope>IDENTIFICATION</scope>
    <source>
        <strain evidence="4">MV-25-SWS-2005</strain>
        <tissue evidence="4">Whole body</tissue>
    </source>
</reference>
<accession>A0A6I8WBR3</accession>
<proteinExistence type="predicted"/>
<dbReference type="InterPro" id="IPR003475">
    <property type="entry name" value="Insect_Unk"/>
</dbReference>
<evidence type="ECO:0000313" key="3">
    <source>
        <dbReference type="Proteomes" id="UP000001819"/>
    </source>
</evidence>
<organism evidence="3 4">
    <name type="scientific">Drosophila pseudoobscura pseudoobscura</name>
    <name type="common">Fruit fly</name>
    <dbReference type="NCBI Taxonomy" id="46245"/>
    <lineage>
        <taxon>Eukaryota</taxon>
        <taxon>Metazoa</taxon>
        <taxon>Ecdysozoa</taxon>
        <taxon>Arthropoda</taxon>
        <taxon>Hexapoda</taxon>
        <taxon>Insecta</taxon>
        <taxon>Pterygota</taxon>
        <taxon>Neoptera</taxon>
        <taxon>Endopterygota</taxon>
        <taxon>Diptera</taxon>
        <taxon>Brachycera</taxon>
        <taxon>Muscomorpha</taxon>
        <taxon>Ephydroidea</taxon>
        <taxon>Drosophilidae</taxon>
        <taxon>Drosophila</taxon>
        <taxon>Sophophora</taxon>
    </lineage>
</organism>
<keyword evidence="3" id="KW-1185">Reference proteome</keyword>
<feature type="region of interest" description="Disordered" evidence="1">
    <location>
        <begin position="99"/>
        <end position="140"/>
    </location>
</feature>
<feature type="compositionally biased region" description="Basic residues" evidence="1">
    <location>
        <begin position="108"/>
        <end position="127"/>
    </location>
</feature>
<feature type="signal peptide" evidence="2">
    <location>
        <begin position="1"/>
        <end position="19"/>
    </location>
</feature>
<dbReference type="Pfam" id="PF02448">
    <property type="entry name" value="L71"/>
    <property type="match status" value="1"/>
</dbReference>
<dbReference type="RefSeq" id="XP_033240841.1">
    <property type="nucleotide sequence ID" value="XM_033384950.1"/>
</dbReference>
<keyword evidence="2" id="KW-0732">Signal</keyword>
<feature type="chain" id="PRO_5026170918" evidence="2">
    <location>
        <begin position="20"/>
        <end position="140"/>
    </location>
</feature>
<evidence type="ECO:0000313" key="4">
    <source>
        <dbReference type="RefSeq" id="XP_033240841.1"/>
    </source>
</evidence>
<name>A0A6I8WBR3_DROPS</name>
<protein>
    <submittedName>
        <fullName evidence="4">Uncharacterized protein isoform X1</fullName>
    </submittedName>
</protein>
<evidence type="ECO:0000256" key="1">
    <source>
        <dbReference type="SAM" id="MobiDB-lite"/>
    </source>
</evidence>
<gene>
    <name evidence="4" type="primary">LOC6900593</name>
</gene>
<dbReference type="Proteomes" id="UP000001819">
    <property type="component" value="Chromosome X"/>
</dbReference>